<dbReference type="PANTHER" id="PTHR28625">
    <property type="entry name" value="PROTEIN PHOSPHATASE 1 REGULATORY SUBUNIT 35"/>
    <property type="match status" value="1"/>
</dbReference>
<dbReference type="PANTHER" id="PTHR28625:SF1">
    <property type="entry name" value="PROTEIN PHOSPHATASE 1 REGULATORY SUBUNIT 35"/>
    <property type="match status" value="1"/>
</dbReference>
<protein>
    <submittedName>
        <fullName evidence="8 9">Protein phosphatase 1 regulatory subunit 35 isoform X1</fullName>
    </submittedName>
</protein>
<gene>
    <name evidence="8 9" type="primary">PPP1R35</name>
</gene>
<evidence type="ECO:0000313" key="8">
    <source>
        <dbReference type="RefSeq" id="XP_033780133.1"/>
    </source>
</evidence>
<dbReference type="InterPro" id="IPR033590">
    <property type="entry name" value="PPP1R35"/>
</dbReference>
<evidence type="ECO:0000256" key="5">
    <source>
        <dbReference type="SAM" id="MobiDB-lite"/>
    </source>
</evidence>
<dbReference type="GO" id="GO:0005814">
    <property type="term" value="C:centriole"/>
    <property type="evidence" value="ECO:0007669"/>
    <property type="project" value="UniProtKB-SubCell"/>
</dbReference>
<keyword evidence="7" id="KW-1185">Reference proteome</keyword>
<dbReference type="GO" id="GO:0045724">
    <property type="term" value="P:positive regulation of cilium assembly"/>
    <property type="evidence" value="ECO:0007669"/>
    <property type="project" value="TreeGrafter"/>
</dbReference>
<accession>A0A6P8PZA6</accession>
<name>A0A6P8PZA6_GEOSA</name>
<comment type="subcellular location">
    <subcellularLocation>
        <location evidence="1">Cytoplasm</location>
        <location evidence="1">Cytoskeleton</location>
        <location evidence="1">Microtubule organizing center</location>
        <location evidence="1">Centrosome</location>
        <location evidence="1">Centriole</location>
    </subcellularLocation>
</comment>
<evidence type="ECO:0000313" key="7">
    <source>
        <dbReference type="Proteomes" id="UP000515159"/>
    </source>
</evidence>
<evidence type="ECO:0000256" key="2">
    <source>
        <dbReference type="ARBA" id="ARBA00022490"/>
    </source>
</evidence>
<keyword evidence="2" id="KW-0963">Cytoplasm</keyword>
<evidence type="ECO:0000259" key="6">
    <source>
        <dbReference type="Pfam" id="PF15503"/>
    </source>
</evidence>
<organism evidence="7 8">
    <name type="scientific">Geotrypetes seraphini</name>
    <name type="common">Gaboon caecilian</name>
    <name type="synonym">Caecilia seraphini</name>
    <dbReference type="NCBI Taxonomy" id="260995"/>
    <lineage>
        <taxon>Eukaryota</taxon>
        <taxon>Metazoa</taxon>
        <taxon>Chordata</taxon>
        <taxon>Craniata</taxon>
        <taxon>Vertebrata</taxon>
        <taxon>Euteleostomi</taxon>
        <taxon>Amphibia</taxon>
        <taxon>Gymnophiona</taxon>
        <taxon>Geotrypetes</taxon>
    </lineage>
</organism>
<dbReference type="RefSeq" id="XP_033780134.1">
    <property type="nucleotide sequence ID" value="XM_033924243.1"/>
</dbReference>
<comment type="similarity">
    <text evidence="4">Belongs to the PPP1R35 family.</text>
</comment>
<dbReference type="GeneID" id="117350177"/>
<dbReference type="AlphaFoldDB" id="A0A6P8PZA6"/>
<feature type="region of interest" description="Disordered" evidence="5">
    <location>
        <begin position="1"/>
        <end position="25"/>
    </location>
</feature>
<dbReference type="InterPro" id="IPR029135">
    <property type="entry name" value="PPP1R35_C"/>
</dbReference>
<evidence type="ECO:0000313" key="9">
    <source>
        <dbReference type="RefSeq" id="XP_033780134.1"/>
    </source>
</evidence>
<dbReference type="Pfam" id="PF15503">
    <property type="entry name" value="PPP1R35_C"/>
    <property type="match status" value="1"/>
</dbReference>
<reference evidence="8 9" key="1">
    <citation type="submission" date="2025-04" db="UniProtKB">
        <authorList>
            <consortium name="RefSeq"/>
        </authorList>
    </citation>
    <scope>IDENTIFICATION</scope>
</reference>
<sequence>MKFLSADFPHKKYTPNDYTDEESVPTDNIPQPLALLVDCTKSLSDLDISGTPEKLGGGNTPWGILKKSEEVGSGGKRGNNRQVRFHFSCDLERSEPGIPSSSLPEPLEGEDFRTFSMLLGDAKTVEGALAAPGVSRENKQPGRNKLLTENRMRKKGQQARLNEYVPCSLSSPEYNASLALGQEMLAVAEKGFDARKAVADQLQKSSVTRQCVDGKVAEGMNIPREKQLFQGLVSLQVPTEEILSSAVQEKLLMVKPRPDIKKDNSSGGPDLLMFYNASELFWENPYLGVEAPALTSRRLRAKPRVAAFDMFRKLQQWDT</sequence>
<evidence type="ECO:0000256" key="4">
    <source>
        <dbReference type="ARBA" id="ARBA00029452"/>
    </source>
</evidence>
<dbReference type="CTD" id="221908"/>
<dbReference type="OrthoDB" id="8942190at2759"/>
<feature type="domain" description="Protein phosphatase 1 regulatory subunit 35 C-terminal" evidence="6">
    <location>
        <begin position="172"/>
        <end position="313"/>
    </location>
</feature>
<dbReference type="KEGG" id="gsh:117350177"/>
<dbReference type="GO" id="GO:0019902">
    <property type="term" value="F:phosphatase binding"/>
    <property type="evidence" value="ECO:0007669"/>
    <property type="project" value="InterPro"/>
</dbReference>
<evidence type="ECO:0000256" key="3">
    <source>
        <dbReference type="ARBA" id="ARBA00023212"/>
    </source>
</evidence>
<proteinExistence type="inferred from homology"/>
<dbReference type="GO" id="GO:1903724">
    <property type="term" value="P:positive regulation of centriole elongation"/>
    <property type="evidence" value="ECO:0007669"/>
    <property type="project" value="TreeGrafter"/>
</dbReference>
<evidence type="ECO:0000256" key="1">
    <source>
        <dbReference type="ARBA" id="ARBA00004114"/>
    </source>
</evidence>
<dbReference type="RefSeq" id="XP_033780133.1">
    <property type="nucleotide sequence ID" value="XM_033924242.1"/>
</dbReference>
<keyword evidence="3" id="KW-0206">Cytoskeleton</keyword>
<dbReference type="Proteomes" id="UP000515159">
    <property type="component" value="Chromosome 16"/>
</dbReference>